<organism evidence="1 2">
    <name type="scientific">Cytobacillus firmus</name>
    <name type="common">Bacillus firmus</name>
    <dbReference type="NCBI Taxonomy" id="1399"/>
    <lineage>
        <taxon>Bacteria</taxon>
        <taxon>Bacillati</taxon>
        <taxon>Bacillota</taxon>
        <taxon>Bacilli</taxon>
        <taxon>Bacillales</taxon>
        <taxon>Bacillaceae</taxon>
        <taxon>Cytobacillus</taxon>
    </lineage>
</organism>
<dbReference type="Proteomes" id="UP001163104">
    <property type="component" value="Plasmid p1"/>
</dbReference>
<dbReference type="AlphaFoldDB" id="A0AA46SHJ8"/>
<accession>A0AA46SHJ8</accession>
<reference evidence="1" key="1">
    <citation type="submission" date="2022-10" db="EMBL/GenBank/DDBJ databases">
        <title>Mechanism of multi-heavy metal repair in Cytobacillus Firmus M7.</title>
        <authorList>
            <person name="Li X."/>
            <person name="Yu C."/>
        </authorList>
    </citation>
    <scope>NUCLEOTIDE SEQUENCE</scope>
    <source>
        <strain evidence="1">M7</strain>
        <plasmid evidence="1">p1</plasmid>
    </source>
</reference>
<evidence type="ECO:0000313" key="1">
    <source>
        <dbReference type="EMBL" id="UYG98301.1"/>
    </source>
</evidence>
<name>A0AA46SHJ8_CYTFI</name>
<dbReference type="RefSeq" id="WP_263600317.1">
    <property type="nucleotide sequence ID" value="NZ_CP107028.1"/>
</dbReference>
<sequence>MLAFEKKRKEAQRKRLVEKVLSYQYQGEVYILTPGRIWKSLVLKYFKKVDSGEISIEQLVQLLEEKGGVKYGQSYKLVRYPIEECLNYIAKLAKKKLFKNR</sequence>
<geneLocation type="plasmid" evidence="1 2">
    <name>p1</name>
</geneLocation>
<evidence type="ECO:0000313" key="2">
    <source>
        <dbReference type="Proteomes" id="UP001163104"/>
    </source>
</evidence>
<keyword evidence="1" id="KW-0614">Plasmid</keyword>
<gene>
    <name evidence="1" type="ORF">OD459_25880</name>
</gene>
<proteinExistence type="predicted"/>
<protein>
    <submittedName>
        <fullName evidence="1">Uncharacterized protein</fullName>
    </submittedName>
</protein>
<dbReference type="EMBL" id="CP107028">
    <property type="protein sequence ID" value="UYG98301.1"/>
    <property type="molecule type" value="Genomic_DNA"/>
</dbReference>